<dbReference type="Pfam" id="PF03772">
    <property type="entry name" value="Competence"/>
    <property type="match status" value="1"/>
</dbReference>
<keyword evidence="5 6" id="KW-0472">Membrane</keyword>
<proteinExistence type="predicted"/>
<evidence type="ECO:0000256" key="6">
    <source>
        <dbReference type="SAM" id="Phobius"/>
    </source>
</evidence>
<keyword evidence="4 6" id="KW-1133">Transmembrane helix</keyword>
<dbReference type="GO" id="GO:0005886">
    <property type="term" value="C:plasma membrane"/>
    <property type="evidence" value="ECO:0007669"/>
    <property type="project" value="UniProtKB-SubCell"/>
</dbReference>
<accession>A0A518BI25</accession>
<feature type="transmembrane region" description="Helical" evidence="6">
    <location>
        <begin position="504"/>
        <end position="520"/>
    </location>
</feature>
<dbReference type="Proteomes" id="UP000316921">
    <property type="component" value="Chromosome"/>
</dbReference>
<dbReference type="InterPro" id="IPR004477">
    <property type="entry name" value="ComEC_N"/>
</dbReference>
<feature type="transmembrane region" description="Helical" evidence="6">
    <location>
        <begin position="41"/>
        <end position="68"/>
    </location>
</feature>
<keyword evidence="2" id="KW-1003">Cell membrane</keyword>
<evidence type="ECO:0000256" key="2">
    <source>
        <dbReference type="ARBA" id="ARBA00022475"/>
    </source>
</evidence>
<feature type="domain" description="ComEC/Rec2-related protein" evidence="7">
    <location>
        <begin position="214"/>
        <end position="519"/>
    </location>
</feature>
<dbReference type="EMBL" id="CP036287">
    <property type="protein sequence ID" value="QDU66604.1"/>
    <property type="molecule type" value="Genomic_DNA"/>
</dbReference>
<dbReference type="InterPro" id="IPR036866">
    <property type="entry name" value="RibonucZ/Hydroxyglut_hydro"/>
</dbReference>
<evidence type="ECO:0000256" key="1">
    <source>
        <dbReference type="ARBA" id="ARBA00004651"/>
    </source>
</evidence>
<evidence type="ECO:0000313" key="8">
    <source>
        <dbReference type="EMBL" id="QDU66604.1"/>
    </source>
</evidence>
<reference evidence="8 9" key="1">
    <citation type="submission" date="2019-02" db="EMBL/GenBank/DDBJ databases">
        <title>Deep-cultivation of Planctomycetes and their phenomic and genomic characterization uncovers novel biology.</title>
        <authorList>
            <person name="Wiegand S."/>
            <person name="Jogler M."/>
            <person name="Boedeker C."/>
            <person name="Pinto D."/>
            <person name="Vollmers J."/>
            <person name="Rivas-Marin E."/>
            <person name="Kohn T."/>
            <person name="Peeters S.H."/>
            <person name="Heuer A."/>
            <person name="Rast P."/>
            <person name="Oberbeckmann S."/>
            <person name="Bunk B."/>
            <person name="Jeske O."/>
            <person name="Meyerdierks A."/>
            <person name="Storesund J.E."/>
            <person name="Kallscheuer N."/>
            <person name="Luecker S."/>
            <person name="Lage O.M."/>
            <person name="Pohl T."/>
            <person name="Merkel B.J."/>
            <person name="Hornburger P."/>
            <person name="Mueller R.-W."/>
            <person name="Bruemmer F."/>
            <person name="Labrenz M."/>
            <person name="Spormann A.M."/>
            <person name="Op den Camp H."/>
            <person name="Overmann J."/>
            <person name="Amann R."/>
            <person name="Jetten M.S.M."/>
            <person name="Mascher T."/>
            <person name="Medema M.H."/>
            <person name="Devos D.P."/>
            <person name="Kaster A.-K."/>
            <person name="Ovreas L."/>
            <person name="Rohde M."/>
            <person name="Galperin M.Y."/>
            <person name="Jogler C."/>
        </authorList>
    </citation>
    <scope>NUCLEOTIDE SEQUENCE [LARGE SCALE GENOMIC DNA]</scope>
    <source>
        <strain evidence="8 9">Pla133</strain>
    </source>
</reference>
<evidence type="ECO:0000256" key="4">
    <source>
        <dbReference type="ARBA" id="ARBA00022989"/>
    </source>
</evidence>
<keyword evidence="3 6" id="KW-0812">Transmembrane</keyword>
<dbReference type="InterPro" id="IPR052159">
    <property type="entry name" value="Competence_DNA_uptake"/>
</dbReference>
<evidence type="ECO:0000259" key="7">
    <source>
        <dbReference type="Pfam" id="PF03772"/>
    </source>
</evidence>
<evidence type="ECO:0000256" key="5">
    <source>
        <dbReference type="ARBA" id="ARBA00023136"/>
    </source>
</evidence>
<dbReference type="NCBIfam" id="TIGR00360">
    <property type="entry name" value="ComEC_N-term"/>
    <property type="match status" value="1"/>
</dbReference>
<comment type="subcellular location">
    <subcellularLocation>
        <location evidence="1">Cell membrane</location>
        <topology evidence="1">Multi-pass membrane protein</topology>
    </subcellularLocation>
</comment>
<dbReference type="KEGG" id="pbap:Pla133_16800"/>
<feature type="transmembrane region" description="Helical" evidence="6">
    <location>
        <begin position="467"/>
        <end position="488"/>
    </location>
</feature>
<feature type="transmembrane region" description="Helical" evidence="6">
    <location>
        <begin position="284"/>
        <end position="311"/>
    </location>
</feature>
<feature type="transmembrane region" description="Helical" evidence="6">
    <location>
        <begin position="437"/>
        <end position="460"/>
    </location>
</feature>
<name>A0A518BI25_9BACT</name>
<gene>
    <name evidence="8" type="ORF">Pla133_16800</name>
</gene>
<dbReference type="RefSeq" id="WP_145064425.1">
    <property type="nucleotide sequence ID" value="NZ_CP036287.1"/>
</dbReference>
<dbReference type="PANTHER" id="PTHR30619">
    <property type="entry name" value="DNA INTERNALIZATION/COMPETENCE PROTEIN COMEC/REC2"/>
    <property type="match status" value="1"/>
</dbReference>
<organism evidence="8 9">
    <name type="scientific">Engelhardtia mirabilis</name>
    <dbReference type="NCBI Taxonomy" id="2528011"/>
    <lineage>
        <taxon>Bacteria</taxon>
        <taxon>Pseudomonadati</taxon>
        <taxon>Planctomycetota</taxon>
        <taxon>Planctomycetia</taxon>
        <taxon>Planctomycetia incertae sedis</taxon>
        <taxon>Engelhardtia</taxon>
    </lineage>
</organism>
<feature type="transmembrane region" description="Helical" evidence="6">
    <location>
        <begin position="238"/>
        <end position="264"/>
    </location>
</feature>
<evidence type="ECO:0000313" key="9">
    <source>
        <dbReference type="Proteomes" id="UP000316921"/>
    </source>
</evidence>
<feature type="transmembrane region" description="Helical" evidence="6">
    <location>
        <begin position="527"/>
        <end position="544"/>
    </location>
</feature>
<dbReference type="Gene3D" id="3.60.15.10">
    <property type="entry name" value="Ribonuclease Z/Hydroxyacylglutathione hydrolase-like"/>
    <property type="match status" value="1"/>
</dbReference>
<dbReference type="AlphaFoldDB" id="A0A518BI25"/>
<dbReference type="PANTHER" id="PTHR30619:SF1">
    <property type="entry name" value="RECOMBINATION PROTEIN 2"/>
    <property type="match status" value="1"/>
</dbReference>
<protein>
    <submittedName>
        <fullName evidence="8">ComEC family competence protein</fullName>
    </submittedName>
</protein>
<evidence type="ECO:0000256" key="3">
    <source>
        <dbReference type="ARBA" id="ARBA00022692"/>
    </source>
</evidence>
<feature type="transmembrane region" description="Helical" evidence="6">
    <location>
        <begin position="410"/>
        <end position="431"/>
    </location>
</feature>
<dbReference type="SUPFAM" id="SSF56281">
    <property type="entry name" value="Metallo-hydrolase/oxidoreductase"/>
    <property type="match status" value="1"/>
</dbReference>
<feature type="transmembrane region" description="Helical" evidence="6">
    <location>
        <begin position="356"/>
        <end position="378"/>
    </location>
</feature>
<keyword evidence="9" id="KW-1185">Reference proteome</keyword>
<sequence length="792" mass="84050">MNTVFDWIERGLRARPALTTALVLAAGQAWGLEWVRLLGGAAAIWLVCCAALALGLAIWGRAAVLLALAGLLGSAARAAVDAPAPIQQGISRSVQLAEPVAGRIVAEGGQLRLRSDPPHPWLLEFEGPAPAVGSEVLLLPPGDLRAFVRGPEPGSVGRRGDLMGMHRVAIDELVRVSEPDRRPGGERIDGVRRALVERCEELGLDADRGLAGALLVGDRRNLDRDLADLFTRTGTRHLLALSGLHVGLLAAVVLWPLGALAARLARLVGVGARHSRLVADLARVAWLCGFALVAGAAPPVVRAALALGAILAARHLPGPVGVPWKGRQADALSIWGGALALECALDPRAVQSLSVALSYAATLGILLAATRLSSSFALRRGKERRTVAVLRWHRPLPIIAASIARDRLQAWFVTGVACSVAAVVATLPVAWNAFGEIAPVGILATVLSVPIIALLLPLLWLALWTGWVWVIHLTGALERGLIALLGLMDQLPGTPWLVHDRPHWLPWLATLTWFALLAMREATRLRLPTTGFALALTAVLVLPLRPGPRGLEVVALDVGHGTAVALRAPGSGTWIFDAGTRDRPRLVSEGLAPLMRAWEVQSVNLCLSHSDHDHRSAAPWIATRLEPQWHLGWTDDDLKGRSTRHLQLDGSPAGQARLCTPSGLELTLIRGGDGEGNEGSCSLLVQWSGRRVLLCGDAVDGGLAASLAAGHLQAPIDILLLPHHGSHGTAVCALLDQVEPREVWVSGAARPAMAGELDRRGQRWSSTGALGPLRAVLESAPRSDDNPVRWLD</sequence>